<feature type="domain" description="CBM1" evidence="4">
    <location>
        <begin position="20"/>
        <end position="56"/>
    </location>
</feature>
<evidence type="ECO:0000256" key="3">
    <source>
        <dbReference type="SAM" id="SignalP"/>
    </source>
</evidence>
<proteinExistence type="predicted"/>
<keyword evidence="6" id="KW-1185">Reference proteome</keyword>
<dbReference type="PANTHER" id="PTHR45648:SF22">
    <property type="entry name" value="GDSL LIPASE_ACYLHYDROLASE FAMILY PROTEIN (AFU_ORTHOLOGUE AFUA_4G14700)"/>
    <property type="match status" value="1"/>
</dbReference>
<dbReference type="PANTHER" id="PTHR45648">
    <property type="entry name" value="GDSL LIPASE/ACYLHYDROLASE FAMILY PROTEIN (AFU_ORTHOLOGUE AFUA_4G14700)"/>
    <property type="match status" value="1"/>
</dbReference>
<evidence type="ECO:0000313" key="6">
    <source>
        <dbReference type="Proteomes" id="UP000829685"/>
    </source>
</evidence>
<dbReference type="Pfam" id="PF00657">
    <property type="entry name" value="Lipase_GDSL"/>
    <property type="match status" value="1"/>
</dbReference>
<dbReference type="GO" id="GO:0005975">
    <property type="term" value="P:carbohydrate metabolic process"/>
    <property type="evidence" value="ECO:0007669"/>
    <property type="project" value="InterPro"/>
</dbReference>
<dbReference type="SUPFAM" id="SSF57180">
    <property type="entry name" value="Cellulose-binding domain"/>
    <property type="match status" value="1"/>
</dbReference>
<evidence type="ECO:0000256" key="1">
    <source>
        <dbReference type="ARBA" id="ARBA00022729"/>
    </source>
</evidence>
<sequence length="365" mass="38254">MTMQNWLVSGLVGAAAVASAQQSQWGQCGGTGWTGDTSCISGAYCSSVNPYYYQCVPGTAAPSGTSTTSVAVSTTATTKTSSAASATSTISGNKYIFIFGDSYTATNSFSGFNPNGAHPSSSNPIGNPALPGSTFSGGYNWVGYLLTKYNTSLTLGYNFAVGGATVDKSIVKGSTTTDFVTQVTQWQNNLANKPSWSPWTSDNAIAGAFFGINDLLGEYWDGKTPPYSTIISKYMTEFQLLYNAGVRNFFVVTVPPLQYTPQIRGQSAAGQTTVKNYISSFNSNLATALSSFKSSNSGVKIATVIQSEPPFSTAVNNPTAYGAPDATCTNTNGKSCLWFDALHPATAIQNLLAQAVANALKGTFF</sequence>
<gene>
    <name evidence="5" type="ORF">JX265_000781</name>
</gene>
<dbReference type="InterPro" id="IPR051058">
    <property type="entry name" value="GDSL_Est/Lipase"/>
</dbReference>
<dbReference type="AlphaFoldDB" id="A0A9Q0AVA2"/>
<dbReference type="EMBL" id="JAFIMR010000002">
    <property type="protein sequence ID" value="KAI1880541.1"/>
    <property type="molecule type" value="Genomic_DNA"/>
</dbReference>
<protein>
    <recommendedName>
        <fullName evidence="4">CBM1 domain-containing protein</fullName>
    </recommendedName>
</protein>
<keyword evidence="2" id="KW-0378">Hydrolase</keyword>
<dbReference type="InterPro" id="IPR001087">
    <property type="entry name" value="GDSL"/>
</dbReference>
<evidence type="ECO:0000256" key="2">
    <source>
        <dbReference type="ARBA" id="ARBA00022801"/>
    </source>
</evidence>
<reference evidence="5" key="1">
    <citation type="submission" date="2021-03" db="EMBL/GenBank/DDBJ databases">
        <title>Revisited historic fungal species revealed as producer of novel bioactive compounds through whole genome sequencing and comparative genomics.</title>
        <authorList>
            <person name="Vignolle G.A."/>
            <person name="Hochenegger N."/>
            <person name="Mach R.L."/>
            <person name="Mach-Aigner A.R."/>
            <person name="Javad Rahimi M."/>
            <person name="Salim K.A."/>
            <person name="Chan C.M."/>
            <person name="Lim L.B.L."/>
            <person name="Cai F."/>
            <person name="Druzhinina I.S."/>
            <person name="U'Ren J.M."/>
            <person name="Derntl C."/>
        </authorList>
    </citation>
    <scope>NUCLEOTIDE SEQUENCE</scope>
    <source>
        <strain evidence="5">TUCIM 5799</strain>
    </source>
</reference>
<dbReference type="GO" id="GO:0016788">
    <property type="term" value="F:hydrolase activity, acting on ester bonds"/>
    <property type="evidence" value="ECO:0007669"/>
    <property type="project" value="InterPro"/>
</dbReference>
<keyword evidence="1 3" id="KW-0732">Signal</keyword>
<evidence type="ECO:0000259" key="4">
    <source>
        <dbReference type="PROSITE" id="PS51164"/>
    </source>
</evidence>
<dbReference type="SMART" id="SM00236">
    <property type="entry name" value="fCBD"/>
    <property type="match status" value="1"/>
</dbReference>
<dbReference type="Proteomes" id="UP000829685">
    <property type="component" value="Unassembled WGS sequence"/>
</dbReference>
<dbReference type="GO" id="GO:0030248">
    <property type="term" value="F:cellulose binding"/>
    <property type="evidence" value="ECO:0007669"/>
    <property type="project" value="InterPro"/>
</dbReference>
<dbReference type="PROSITE" id="PS51164">
    <property type="entry name" value="CBM1_2"/>
    <property type="match status" value="1"/>
</dbReference>
<dbReference type="Pfam" id="PF00734">
    <property type="entry name" value="CBM_1"/>
    <property type="match status" value="1"/>
</dbReference>
<feature type="chain" id="PRO_5040136839" description="CBM1 domain-containing protein" evidence="3">
    <location>
        <begin position="21"/>
        <end position="365"/>
    </location>
</feature>
<dbReference type="CDD" id="cd01846">
    <property type="entry name" value="fatty_acyltransferase_like"/>
    <property type="match status" value="1"/>
</dbReference>
<dbReference type="PROSITE" id="PS00562">
    <property type="entry name" value="CBM1_1"/>
    <property type="match status" value="1"/>
</dbReference>
<comment type="caution">
    <text evidence="5">The sequence shown here is derived from an EMBL/GenBank/DDBJ whole genome shotgun (WGS) entry which is preliminary data.</text>
</comment>
<name>A0A9Q0AVA2_9PEZI</name>
<dbReference type="InterPro" id="IPR035971">
    <property type="entry name" value="CBD_sf"/>
</dbReference>
<feature type="signal peptide" evidence="3">
    <location>
        <begin position="1"/>
        <end position="20"/>
    </location>
</feature>
<accession>A0A9Q0AVA2</accession>
<dbReference type="GO" id="GO:0005576">
    <property type="term" value="C:extracellular region"/>
    <property type="evidence" value="ECO:0007669"/>
    <property type="project" value="InterPro"/>
</dbReference>
<dbReference type="InterPro" id="IPR000254">
    <property type="entry name" value="CBD"/>
</dbReference>
<evidence type="ECO:0000313" key="5">
    <source>
        <dbReference type="EMBL" id="KAI1880541.1"/>
    </source>
</evidence>
<dbReference type="InterPro" id="IPR036514">
    <property type="entry name" value="SGNH_hydro_sf"/>
</dbReference>
<dbReference type="Gene3D" id="3.40.50.1110">
    <property type="entry name" value="SGNH hydrolase"/>
    <property type="match status" value="1"/>
</dbReference>
<organism evidence="5 6">
    <name type="scientific">Neoarthrinium moseri</name>
    <dbReference type="NCBI Taxonomy" id="1658444"/>
    <lineage>
        <taxon>Eukaryota</taxon>
        <taxon>Fungi</taxon>
        <taxon>Dikarya</taxon>
        <taxon>Ascomycota</taxon>
        <taxon>Pezizomycotina</taxon>
        <taxon>Sordariomycetes</taxon>
        <taxon>Xylariomycetidae</taxon>
        <taxon>Amphisphaeriales</taxon>
        <taxon>Apiosporaceae</taxon>
        <taxon>Neoarthrinium</taxon>
    </lineage>
</organism>
<dbReference type="SUPFAM" id="SSF52266">
    <property type="entry name" value="SGNH hydrolase"/>
    <property type="match status" value="1"/>
</dbReference>